<comment type="caution">
    <text evidence="1">The sequence shown here is derived from an EMBL/GenBank/DDBJ whole genome shotgun (WGS) entry which is preliminary data.</text>
</comment>
<keyword evidence="2" id="KW-1185">Reference proteome</keyword>
<proteinExistence type="predicted"/>
<protein>
    <submittedName>
        <fullName evidence="1">Uncharacterized protein</fullName>
    </submittedName>
</protein>
<organism evidence="1 2">
    <name type="scientific">Plakobranchus ocellatus</name>
    <dbReference type="NCBI Taxonomy" id="259542"/>
    <lineage>
        <taxon>Eukaryota</taxon>
        <taxon>Metazoa</taxon>
        <taxon>Spiralia</taxon>
        <taxon>Lophotrochozoa</taxon>
        <taxon>Mollusca</taxon>
        <taxon>Gastropoda</taxon>
        <taxon>Heterobranchia</taxon>
        <taxon>Euthyneura</taxon>
        <taxon>Panpulmonata</taxon>
        <taxon>Sacoglossa</taxon>
        <taxon>Placobranchoidea</taxon>
        <taxon>Plakobranchidae</taxon>
        <taxon>Plakobranchus</taxon>
    </lineage>
</organism>
<reference evidence="1 2" key="1">
    <citation type="journal article" date="2021" name="Elife">
        <title>Chloroplast acquisition without the gene transfer in kleptoplastic sea slugs, Plakobranchus ocellatus.</title>
        <authorList>
            <person name="Maeda T."/>
            <person name="Takahashi S."/>
            <person name="Yoshida T."/>
            <person name="Shimamura S."/>
            <person name="Takaki Y."/>
            <person name="Nagai Y."/>
            <person name="Toyoda A."/>
            <person name="Suzuki Y."/>
            <person name="Arimoto A."/>
            <person name="Ishii H."/>
            <person name="Satoh N."/>
            <person name="Nishiyama T."/>
            <person name="Hasebe M."/>
            <person name="Maruyama T."/>
            <person name="Minagawa J."/>
            <person name="Obokata J."/>
            <person name="Shigenobu S."/>
        </authorList>
    </citation>
    <scope>NUCLEOTIDE SEQUENCE [LARGE SCALE GENOMIC DNA]</scope>
</reference>
<dbReference type="Proteomes" id="UP000735302">
    <property type="component" value="Unassembled WGS sequence"/>
</dbReference>
<dbReference type="AlphaFoldDB" id="A0AAV3Z6B8"/>
<dbReference type="EMBL" id="BLXT01001978">
    <property type="protein sequence ID" value="GFN90007.1"/>
    <property type="molecule type" value="Genomic_DNA"/>
</dbReference>
<evidence type="ECO:0000313" key="1">
    <source>
        <dbReference type="EMBL" id="GFN90007.1"/>
    </source>
</evidence>
<accession>A0AAV3Z6B8</accession>
<sequence>MAQGVAQHATGPPYTFRTVADNSTRCRNVRPSKAAHPLPSVHLAAFHVQRMEERAALHSHPLVNYFAASHSRAHSGPEYRVLTRRLTKHSKILSA</sequence>
<gene>
    <name evidence="1" type="ORF">PoB_001651300</name>
</gene>
<evidence type="ECO:0000313" key="2">
    <source>
        <dbReference type="Proteomes" id="UP000735302"/>
    </source>
</evidence>
<name>A0AAV3Z6B8_9GAST</name>